<dbReference type="AlphaFoldDB" id="A0A3D8P7T0"/>
<comment type="caution">
    <text evidence="1">The sequence shown here is derived from an EMBL/GenBank/DDBJ whole genome shotgun (WGS) entry which is preliminary data.</text>
</comment>
<dbReference type="PANTHER" id="PTHR12526">
    <property type="entry name" value="GLYCOSYLTRANSFERASE"/>
    <property type="match status" value="1"/>
</dbReference>
<dbReference type="Pfam" id="PF13692">
    <property type="entry name" value="Glyco_trans_1_4"/>
    <property type="match status" value="1"/>
</dbReference>
<evidence type="ECO:0000313" key="1">
    <source>
        <dbReference type="EMBL" id="RDV84489.1"/>
    </source>
</evidence>
<dbReference type="EMBL" id="QSLN01000001">
    <property type="protein sequence ID" value="RDV84489.1"/>
    <property type="molecule type" value="Genomic_DNA"/>
</dbReference>
<dbReference type="OrthoDB" id="9816564at2"/>
<dbReference type="SUPFAM" id="SSF53756">
    <property type="entry name" value="UDP-Glycosyltransferase/glycogen phosphorylase"/>
    <property type="match status" value="1"/>
</dbReference>
<reference evidence="1 2" key="1">
    <citation type="submission" date="2018-08" db="EMBL/GenBank/DDBJ databases">
        <title>Form III RuBisCO-mediated autotrophy in Thermodesulfobium bacteria.</title>
        <authorList>
            <person name="Toshchakov S.V."/>
            <person name="Kublanov I.V."/>
            <person name="Frolov E."/>
            <person name="Bonch-Osmolovskaya E.A."/>
            <person name="Tourova T.P."/>
            <person name="Chernych N.A."/>
            <person name="Lebedinsky A.V."/>
        </authorList>
    </citation>
    <scope>NUCLEOTIDE SEQUENCE [LARGE SCALE GENOMIC DNA]</scope>
    <source>
        <strain evidence="1 2">SR</strain>
    </source>
</reference>
<keyword evidence="2" id="KW-1185">Reference proteome</keyword>
<gene>
    <name evidence="1" type="ORF">DXX99_00055</name>
</gene>
<dbReference type="Proteomes" id="UP000256329">
    <property type="component" value="Unassembled WGS sequence"/>
</dbReference>
<protein>
    <submittedName>
        <fullName evidence="1">Glycosyltransferase family 1 protein</fullName>
    </submittedName>
</protein>
<dbReference type="RefSeq" id="WP_115791487.1">
    <property type="nucleotide sequence ID" value="NZ_QSLN01000001.1"/>
</dbReference>
<keyword evidence="1" id="KW-0808">Transferase</keyword>
<dbReference type="GO" id="GO:0016740">
    <property type="term" value="F:transferase activity"/>
    <property type="evidence" value="ECO:0007669"/>
    <property type="project" value="UniProtKB-KW"/>
</dbReference>
<dbReference type="Gene3D" id="3.40.50.2000">
    <property type="entry name" value="Glycogen Phosphorylase B"/>
    <property type="match status" value="1"/>
</dbReference>
<proteinExistence type="predicted"/>
<evidence type="ECO:0000313" key="2">
    <source>
        <dbReference type="Proteomes" id="UP000256329"/>
    </source>
</evidence>
<name>A0A3D8P7T0_9THEO</name>
<sequence length="389" mass="44582">MAELAGQEILCLAPVDWSSLLARIHQIMLRLARRNRVLYVNPPATLLSPFKDPAFWPKWRPWGKRYSEGTSLTVYQPPLVLPLGSYWQPVAWLNQRWLAPWIRREMRRLKLTQPIVFTYLPGTAELIRLLPHRLVIYDCVDEHGAFKGLIRPEVVWEQEKALLRLADLVFATTPGLLERRRPFCRQIYLVPNAADVELFSQALREETPVPEEVASLPRPRLCFVGAIQEWIDTGLLAGMARLRPDWQLLLIGPVAPGVPMEGLDRLPNVHFLGPRPHEVLPRYLRGCDVCLAPFRPGELTSKVNPLKLYEYLAAGRPVLATPWLDFGELKDLVVLAQTPEEAVAAVERILAEETEEKKRERLARVAFHSWEARVSFMEEKIAELLSSQR</sequence>
<accession>A0A3D8P7T0</accession>
<organism evidence="1 2">
    <name type="scientific">Ammonifex thiophilus</name>
    <dbReference type="NCBI Taxonomy" id="444093"/>
    <lineage>
        <taxon>Bacteria</taxon>
        <taxon>Bacillati</taxon>
        <taxon>Bacillota</taxon>
        <taxon>Clostridia</taxon>
        <taxon>Thermoanaerobacterales</taxon>
        <taxon>Thermoanaerobacteraceae</taxon>
        <taxon>Ammonifex</taxon>
    </lineage>
</organism>